<dbReference type="AlphaFoldDB" id="A0A9W8IWB4"/>
<evidence type="ECO:0000313" key="3">
    <source>
        <dbReference type="Proteomes" id="UP001140091"/>
    </source>
</evidence>
<sequence>MTSYKLEPTPQPPAALLTMPSVDVDRPAGGAHPERPRTEQIAAPVTSITQVARDTELDQPSVTKALLIDASHSDGPHPQRVEISATSEITGLVSDVEFDGLSTMAQQNLVIKDSTAVAGHSQKLSRQRSPGRPKHTSSHKWRVVKPAEISGEARDVVKGKRKRDLQTDHDGGPEQVRGVSKKPRIDYASVNKSFEGGASELDLALASLDLRFGGLSLKPFRHYQAPADGTDHVQDAEELQLNYCNDVPDIPIPTHLDVLELQRRVAGAKRDHRRAQRRLYYATRKAKKALKATSAGPGKKDCPKVLDARREQLRYHNLWQDLRYQVPERRRQYGKWPVLSAAGLNVDVAEADDHAVGGAQTKELM</sequence>
<accession>A0A9W8IWB4</accession>
<feature type="compositionally biased region" description="Basic and acidic residues" evidence="1">
    <location>
        <begin position="151"/>
        <end position="172"/>
    </location>
</feature>
<comment type="caution">
    <text evidence="2">The sequence shown here is derived from an EMBL/GenBank/DDBJ whole genome shotgun (WGS) entry which is preliminary data.</text>
</comment>
<evidence type="ECO:0000313" key="2">
    <source>
        <dbReference type="EMBL" id="KAJ2922984.1"/>
    </source>
</evidence>
<feature type="compositionally biased region" description="Basic residues" evidence="1">
    <location>
        <begin position="123"/>
        <end position="143"/>
    </location>
</feature>
<dbReference type="EMBL" id="JANBPK010001472">
    <property type="protein sequence ID" value="KAJ2922984.1"/>
    <property type="molecule type" value="Genomic_DNA"/>
</dbReference>
<name>A0A9W8IWB4_9AGAR</name>
<proteinExistence type="predicted"/>
<gene>
    <name evidence="2" type="ORF">H1R20_g14114</name>
</gene>
<dbReference type="Proteomes" id="UP001140091">
    <property type="component" value="Unassembled WGS sequence"/>
</dbReference>
<feature type="region of interest" description="Disordered" evidence="1">
    <location>
        <begin position="1"/>
        <end position="40"/>
    </location>
</feature>
<feature type="non-terminal residue" evidence="2">
    <location>
        <position position="1"/>
    </location>
</feature>
<protein>
    <submittedName>
        <fullName evidence="2">Uncharacterized protein</fullName>
    </submittedName>
</protein>
<keyword evidence="3" id="KW-1185">Reference proteome</keyword>
<reference evidence="2" key="1">
    <citation type="submission" date="2022-06" db="EMBL/GenBank/DDBJ databases">
        <title>Genome Sequence of Candolleomyces eurysporus.</title>
        <authorList>
            <person name="Buettner E."/>
        </authorList>
    </citation>
    <scope>NUCLEOTIDE SEQUENCE</scope>
    <source>
        <strain evidence="2">VTCC 930004</strain>
    </source>
</reference>
<feature type="region of interest" description="Disordered" evidence="1">
    <location>
        <begin position="117"/>
        <end position="181"/>
    </location>
</feature>
<organism evidence="2 3">
    <name type="scientific">Candolleomyces eurysporus</name>
    <dbReference type="NCBI Taxonomy" id="2828524"/>
    <lineage>
        <taxon>Eukaryota</taxon>
        <taxon>Fungi</taxon>
        <taxon>Dikarya</taxon>
        <taxon>Basidiomycota</taxon>
        <taxon>Agaricomycotina</taxon>
        <taxon>Agaricomycetes</taxon>
        <taxon>Agaricomycetidae</taxon>
        <taxon>Agaricales</taxon>
        <taxon>Agaricineae</taxon>
        <taxon>Psathyrellaceae</taxon>
        <taxon>Candolleomyces</taxon>
    </lineage>
</organism>
<evidence type="ECO:0000256" key="1">
    <source>
        <dbReference type="SAM" id="MobiDB-lite"/>
    </source>
</evidence>